<dbReference type="PANTHER" id="PTHR11079:SF161">
    <property type="entry name" value="CMP_DCMP-TYPE DEAMINASE DOMAIN-CONTAINING PROTEIN"/>
    <property type="match status" value="1"/>
</dbReference>
<dbReference type="Gene3D" id="3.40.140.10">
    <property type="entry name" value="Cytidine Deaminase, domain 2"/>
    <property type="match status" value="1"/>
</dbReference>
<name>A0ABV1RS41_9BACT</name>
<dbReference type="InterPro" id="IPR016192">
    <property type="entry name" value="APOBEC/CMP_deaminase_Zn-bd"/>
</dbReference>
<sequence>MKQKEEFMMEAIKLSIEKMEAGFGGPFGAVVVCDGKIIARGYNNVLATNDPTAHAEVDAIRKACQALGTYQLDNCELYTSCEPCPMCLGAIYWARPKKVYYGNTKTDAARIGFDDQFIYDEIEKPLTARAIPMEQLLADAAKEAFDRWEAKVDKTGY</sequence>
<dbReference type="GO" id="GO:0052717">
    <property type="term" value="F:tRNA-specific adenosine-34 deaminase activity"/>
    <property type="evidence" value="ECO:0007669"/>
    <property type="project" value="UniProtKB-EC"/>
</dbReference>
<dbReference type="SUPFAM" id="SSF53927">
    <property type="entry name" value="Cytidine deaminase-like"/>
    <property type="match status" value="1"/>
</dbReference>
<dbReference type="Pfam" id="PF00383">
    <property type="entry name" value="dCMP_cyt_deam_1"/>
    <property type="match status" value="1"/>
</dbReference>
<protein>
    <submittedName>
        <fullName evidence="4">Nucleoside deaminase</fullName>
        <ecNumber evidence="4">3.5.4.33</ecNumber>
    </submittedName>
</protein>
<feature type="domain" description="CMP/dCMP-type deaminase" evidence="3">
    <location>
        <begin position="2"/>
        <end position="133"/>
    </location>
</feature>
<comment type="caution">
    <text evidence="4">The sequence shown here is derived from an EMBL/GenBank/DDBJ whole genome shotgun (WGS) entry which is preliminary data.</text>
</comment>
<reference evidence="4 5" key="1">
    <citation type="submission" date="2024-06" db="EMBL/GenBank/DDBJ databases">
        <title>Pontibacter populi HYL7-15.</title>
        <authorList>
            <person name="Kim M.K."/>
        </authorList>
    </citation>
    <scope>NUCLEOTIDE SEQUENCE [LARGE SCALE GENOMIC DNA]</scope>
    <source>
        <strain evidence="4 5">HYL7-15</strain>
    </source>
</reference>
<keyword evidence="4" id="KW-0378">Hydrolase</keyword>
<evidence type="ECO:0000256" key="1">
    <source>
        <dbReference type="ARBA" id="ARBA00022723"/>
    </source>
</evidence>
<keyword evidence="2" id="KW-0862">Zinc</keyword>
<evidence type="ECO:0000313" key="4">
    <source>
        <dbReference type="EMBL" id="MER2997198.1"/>
    </source>
</evidence>
<keyword evidence="1" id="KW-0479">Metal-binding</keyword>
<evidence type="ECO:0000259" key="3">
    <source>
        <dbReference type="PROSITE" id="PS51747"/>
    </source>
</evidence>
<accession>A0ABV1RS41</accession>
<dbReference type="EC" id="3.5.4.33" evidence="4"/>
<gene>
    <name evidence="4" type="ORF">ABS362_06545</name>
</gene>
<organism evidence="4 5">
    <name type="scientific">Pontibacter populi</name>
    <dbReference type="NCBI Taxonomy" id="890055"/>
    <lineage>
        <taxon>Bacteria</taxon>
        <taxon>Pseudomonadati</taxon>
        <taxon>Bacteroidota</taxon>
        <taxon>Cytophagia</taxon>
        <taxon>Cytophagales</taxon>
        <taxon>Hymenobacteraceae</taxon>
        <taxon>Pontibacter</taxon>
    </lineage>
</organism>
<dbReference type="PROSITE" id="PS00903">
    <property type="entry name" value="CYT_DCMP_DEAMINASES_1"/>
    <property type="match status" value="1"/>
</dbReference>
<proteinExistence type="predicted"/>
<evidence type="ECO:0000313" key="5">
    <source>
        <dbReference type="Proteomes" id="UP001476807"/>
    </source>
</evidence>
<dbReference type="CDD" id="cd01285">
    <property type="entry name" value="nucleoside_deaminase"/>
    <property type="match status" value="1"/>
</dbReference>
<dbReference type="EMBL" id="JBEOKT010000004">
    <property type="protein sequence ID" value="MER2997198.1"/>
    <property type="molecule type" value="Genomic_DNA"/>
</dbReference>
<dbReference type="Proteomes" id="UP001476807">
    <property type="component" value="Unassembled WGS sequence"/>
</dbReference>
<dbReference type="PANTHER" id="PTHR11079">
    <property type="entry name" value="CYTOSINE DEAMINASE FAMILY MEMBER"/>
    <property type="match status" value="1"/>
</dbReference>
<evidence type="ECO:0000256" key="2">
    <source>
        <dbReference type="ARBA" id="ARBA00022833"/>
    </source>
</evidence>
<dbReference type="InterPro" id="IPR016193">
    <property type="entry name" value="Cytidine_deaminase-like"/>
</dbReference>
<dbReference type="RefSeq" id="WP_350411583.1">
    <property type="nucleotide sequence ID" value="NZ_JBEOKT010000004.1"/>
</dbReference>
<keyword evidence="5" id="KW-1185">Reference proteome</keyword>
<dbReference type="InterPro" id="IPR002125">
    <property type="entry name" value="CMP_dCMP_dom"/>
</dbReference>
<dbReference type="PROSITE" id="PS51747">
    <property type="entry name" value="CYT_DCMP_DEAMINASES_2"/>
    <property type="match status" value="1"/>
</dbReference>